<dbReference type="RefSeq" id="WP_090663445.1">
    <property type="nucleotide sequence ID" value="NZ_FMZX01000005.1"/>
</dbReference>
<evidence type="ECO:0000256" key="2">
    <source>
        <dbReference type="SAM" id="Phobius"/>
    </source>
</evidence>
<feature type="region of interest" description="Disordered" evidence="1">
    <location>
        <begin position="135"/>
        <end position="166"/>
    </location>
</feature>
<keyword evidence="4" id="KW-1185">Reference proteome</keyword>
<dbReference type="EMBL" id="FMZX01000005">
    <property type="protein sequence ID" value="SDD21551.1"/>
    <property type="molecule type" value="Genomic_DNA"/>
</dbReference>
<sequence>MSQQNNSNSEAGMAFALIGTMAVFFIAIIFAIGAFVSFCFTILCIFAWHDGLTLGKLTITREEARAFVWRGLLGAFLLPMFALFCAVLFDTPIRDDFWIYILIAGYAGGSVGVGMLLHSDEQQAASAMEVMPPQMIAPPPPIQRPQAQPQERPFRFASWDDEEERQ</sequence>
<keyword evidence="2" id="KW-0812">Transmembrane</keyword>
<feature type="transmembrane region" description="Helical" evidence="2">
    <location>
        <begin position="13"/>
        <end position="46"/>
    </location>
</feature>
<gene>
    <name evidence="3" type="ORF">SAMN04487779_1005203</name>
</gene>
<keyword evidence="2" id="KW-1133">Transmembrane helix</keyword>
<dbReference type="Proteomes" id="UP000198925">
    <property type="component" value="Unassembled WGS sequence"/>
</dbReference>
<name>A0A1G6SXS8_9PROT</name>
<feature type="transmembrane region" description="Helical" evidence="2">
    <location>
        <begin position="67"/>
        <end position="91"/>
    </location>
</feature>
<evidence type="ECO:0000313" key="3">
    <source>
        <dbReference type="EMBL" id="SDD21551.1"/>
    </source>
</evidence>
<feature type="transmembrane region" description="Helical" evidence="2">
    <location>
        <begin position="97"/>
        <end position="117"/>
    </location>
</feature>
<proteinExistence type="predicted"/>
<organism evidence="3 4">
    <name type="scientific">Belnapia rosea</name>
    <dbReference type="NCBI Taxonomy" id="938405"/>
    <lineage>
        <taxon>Bacteria</taxon>
        <taxon>Pseudomonadati</taxon>
        <taxon>Pseudomonadota</taxon>
        <taxon>Alphaproteobacteria</taxon>
        <taxon>Acetobacterales</taxon>
        <taxon>Roseomonadaceae</taxon>
        <taxon>Belnapia</taxon>
    </lineage>
</organism>
<evidence type="ECO:0000256" key="1">
    <source>
        <dbReference type="SAM" id="MobiDB-lite"/>
    </source>
</evidence>
<evidence type="ECO:0000313" key="4">
    <source>
        <dbReference type="Proteomes" id="UP000198925"/>
    </source>
</evidence>
<protein>
    <submittedName>
        <fullName evidence="3">Uncharacterized protein</fullName>
    </submittedName>
</protein>
<dbReference type="AlphaFoldDB" id="A0A1G6SXS8"/>
<reference evidence="3 4" key="1">
    <citation type="submission" date="2016-10" db="EMBL/GenBank/DDBJ databases">
        <authorList>
            <person name="de Groot N.N."/>
        </authorList>
    </citation>
    <scope>NUCLEOTIDE SEQUENCE [LARGE SCALE GENOMIC DNA]</scope>
    <source>
        <strain evidence="3 4">CPCC 100156</strain>
    </source>
</reference>
<keyword evidence="2" id="KW-0472">Membrane</keyword>
<accession>A0A1G6SXS8</accession>